<accession>A0A336LVR0</accession>
<dbReference type="OMA" id="AFRNHAN"/>
<evidence type="ECO:0000256" key="1">
    <source>
        <dbReference type="ARBA" id="ARBA00022448"/>
    </source>
</evidence>
<dbReference type="PROSITE" id="PS01033">
    <property type="entry name" value="GLOBIN"/>
    <property type="match status" value="1"/>
</dbReference>
<feature type="domain" description="Globin" evidence="7">
    <location>
        <begin position="3"/>
        <end position="151"/>
    </location>
</feature>
<dbReference type="Pfam" id="PF00042">
    <property type="entry name" value="Globin"/>
    <property type="match status" value="1"/>
</dbReference>
<dbReference type="GO" id="GO:0005344">
    <property type="term" value="F:oxygen carrier activity"/>
    <property type="evidence" value="ECO:0007669"/>
    <property type="project" value="UniProtKB-KW"/>
</dbReference>
<comment type="similarity">
    <text evidence="6">Belongs to the globin family.</text>
</comment>
<evidence type="ECO:0000256" key="2">
    <source>
        <dbReference type="ARBA" id="ARBA00022617"/>
    </source>
</evidence>
<dbReference type="Gene3D" id="1.10.490.10">
    <property type="entry name" value="Globins"/>
    <property type="match status" value="1"/>
</dbReference>
<dbReference type="GO" id="GO:0046872">
    <property type="term" value="F:metal ion binding"/>
    <property type="evidence" value="ECO:0007669"/>
    <property type="project" value="UniProtKB-KW"/>
</dbReference>
<dbReference type="AlphaFoldDB" id="A0A336LVR0"/>
<protein>
    <submittedName>
        <fullName evidence="8">CSON006172 protein</fullName>
    </submittedName>
</protein>
<keyword evidence="2 6" id="KW-0349">Heme</keyword>
<evidence type="ECO:0000313" key="8">
    <source>
        <dbReference type="EMBL" id="SSX22136.1"/>
    </source>
</evidence>
<dbReference type="GO" id="GO:0019825">
    <property type="term" value="F:oxygen binding"/>
    <property type="evidence" value="ECO:0007669"/>
    <property type="project" value="InterPro"/>
</dbReference>
<evidence type="ECO:0000259" key="7">
    <source>
        <dbReference type="PROSITE" id="PS01033"/>
    </source>
</evidence>
<dbReference type="GO" id="GO:0020037">
    <property type="term" value="F:heme binding"/>
    <property type="evidence" value="ECO:0007669"/>
    <property type="project" value="InterPro"/>
</dbReference>
<keyword evidence="4" id="KW-0479">Metal-binding</keyword>
<evidence type="ECO:0000256" key="5">
    <source>
        <dbReference type="ARBA" id="ARBA00023004"/>
    </source>
</evidence>
<dbReference type="CDD" id="cd01040">
    <property type="entry name" value="Mb-like"/>
    <property type="match status" value="1"/>
</dbReference>
<dbReference type="InterPro" id="IPR009050">
    <property type="entry name" value="Globin-like_sf"/>
</dbReference>
<dbReference type="SUPFAM" id="SSF46458">
    <property type="entry name" value="Globin-like"/>
    <property type="match status" value="1"/>
</dbReference>
<evidence type="ECO:0000256" key="6">
    <source>
        <dbReference type="RuleBase" id="RU000356"/>
    </source>
</evidence>
<sequence length="153" mass="17629">MASLTPDQITGIVESWKIPAKDIFGSGEYILYQYFKRYPNNQLYFDKFRGVPLDDLKGKAMFRAHASRILNRFSATVDCLQLEGGLEEIQDLWRVVGESHSKHKVTRQAFQELKIVVMDILSDVCSLTEDQKNAWSILFDYCYDSAYQTLGDN</sequence>
<dbReference type="VEuPathDB" id="VectorBase:CSON006172"/>
<evidence type="ECO:0000256" key="4">
    <source>
        <dbReference type="ARBA" id="ARBA00022723"/>
    </source>
</evidence>
<gene>
    <name evidence="8" type="primary">CSON006172</name>
</gene>
<keyword evidence="3 6" id="KW-0561">Oxygen transport</keyword>
<dbReference type="PANTHER" id="PTHR47217:SF1">
    <property type="entry name" value="GLOBIN-LIKE PROTEIN"/>
    <property type="match status" value="1"/>
</dbReference>
<keyword evidence="1 6" id="KW-0813">Transport</keyword>
<proteinExistence type="inferred from homology"/>
<evidence type="ECO:0000256" key="3">
    <source>
        <dbReference type="ARBA" id="ARBA00022621"/>
    </source>
</evidence>
<dbReference type="EMBL" id="UFQT01000234">
    <property type="protein sequence ID" value="SSX22136.1"/>
    <property type="molecule type" value="Genomic_DNA"/>
</dbReference>
<dbReference type="InterPro" id="IPR044399">
    <property type="entry name" value="Mb-like_M"/>
</dbReference>
<dbReference type="InterPro" id="IPR012292">
    <property type="entry name" value="Globin/Proto"/>
</dbReference>
<name>A0A336LVR0_CULSO</name>
<reference evidence="8" key="1">
    <citation type="submission" date="2018-07" db="EMBL/GenBank/DDBJ databases">
        <authorList>
            <person name="Quirk P.G."/>
            <person name="Krulwich T.A."/>
        </authorList>
    </citation>
    <scope>NUCLEOTIDE SEQUENCE</scope>
</reference>
<keyword evidence="5" id="KW-0408">Iron</keyword>
<dbReference type="PANTHER" id="PTHR47217">
    <property type="entry name" value="GLOBIN-LIKE PROTEIN"/>
    <property type="match status" value="1"/>
</dbReference>
<organism evidence="8">
    <name type="scientific">Culicoides sonorensis</name>
    <name type="common">Biting midge</name>
    <dbReference type="NCBI Taxonomy" id="179676"/>
    <lineage>
        <taxon>Eukaryota</taxon>
        <taxon>Metazoa</taxon>
        <taxon>Ecdysozoa</taxon>
        <taxon>Arthropoda</taxon>
        <taxon>Hexapoda</taxon>
        <taxon>Insecta</taxon>
        <taxon>Pterygota</taxon>
        <taxon>Neoptera</taxon>
        <taxon>Endopterygota</taxon>
        <taxon>Diptera</taxon>
        <taxon>Nematocera</taxon>
        <taxon>Chironomoidea</taxon>
        <taxon>Ceratopogonidae</taxon>
        <taxon>Ceratopogoninae</taxon>
        <taxon>Culicoides</taxon>
        <taxon>Monoculicoides</taxon>
    </lineage>
</organism>
<dbReference type="InterPro" id="IPR000971">
    <property type="entry name" value="Globin"/>
</dbReference>